<dbReference type="InterPro" id="IPR007410">
    <property type="entry name" value="LpqE-like"/>
</dbReference>
<dbReference type="PANTHER" id="PTHR36302">
    <property type="entry name" value="BLR7088 PROTEIN"/>
    <property type="match status" value="1"/>
</dbReference>
<keyword evidence="2" id="KW-1185">Reference proteome</keyword>
<dbReference type="RefSeq" id="WP_311422882.1">
    <property type="nucleotide sequence ID" value="NZ_JAVREH010000010.1"/>
</dbReference>
<gene>
    <name evidence="1" type="ORF">RM423_10010</name>
</gene>
<sequence length="166" mass="16247">MIRPPMSLIAAGLVALVGAAGLVRGALPQATPASASPAGAPMVVSGAYVREPANGINAAAYFTVYNTTADADVLTTVNSGAGAETTLHAETDGSMSASAAGLTIPAHGSVTLSPGKGHAMIEKLYGALKPGQTVNLQLDFAKAGEMLVTAPVIAISAPAPTAGAPK</sequence>
<dbReference type="SUPFAM" id="SSF110087">
    <property type="entry name" value="DR1885-like metal-binding protein"/>
    <property type="match status" value="1"/>
</dbReference>
<comment type="caution">
    <text evidence="1">The sequence shown here is derived from an EMBL/GenBank/DDBJ whole genome shotgun (WGS) entry which is preliminary data.</text>
</comment>
<dbReference type="Proteomes" id="UP001183176">
    <property type="component" value="Unassembled WGS sequence"/>
</dbReference>
<proteinExistence type="predicted"/>
<reference evidence="2" key="1">
    <citation type="submission" date="2023-07" db="EMBL/GenBank/DDBJ databases">
        <title>30 novel species of actinomycetes from the DSMZ collection.</title>
        <authorList>
            <person name="Nouioui I."/>
        </authorList>
    </citation>
    <scope>NUCLEOTIDE SEQUENCE [LARGE SCALE GENOMIC DNA]</scope>
    <source>
        <strain evidence="2">DSM 44399</strain>
    </source>
</reference>
<name>A0ABU2JBU5_9ACTN</name>
<dbReference type="Pfam" id="PF04314">
    <property type="entry name" value="PCuAC"/>
    <property type="match status" value="1"/>
</dbReference>
<organism evidence="1 2">
    <name type="scientific">Jatrophihabitans lederbergiae</name>
    <dbReference type="NCBI Taxonomy" id="3075547"/>
    <lineage>
        <taxon>Bacteria</taxon>
        <taxon>Bacillati</taxon>
        <taxon>Actinomycetota</taxon>
        <taxon>Actinomycetes</taxon>
        <taxon>Jatrophihabitantales</taxon>
        <taxon>Jatrophihabitantaceae</taxon>
        <taxon>Jatrophihabitans</taxon>
    </lineage>
</organism>
<dbReference type="PANTHER" id="PTHR36302:SF1">
    <property type="entry name" value="COPPER CHAPERONE PCU(A)C"/>
    <property type="match status" value="1"/>
</dbReference>
<dbReference type="EMBL" id="JAVREH010000010">
    <property type="protein sequence ID" value="MDT0261728.1"/>
    <property type="molecule type" value="Genomic_DNA"/>
</dbReference>
<dbReference type="InterPro" id="IPR058248">
    <property type="entry name" value="Lxx211020-like"/>
</dbReference>
<accession>A0ABU2JBU5</accession>
<protein>
    <submittedName>
        <fullName evidence="1">Copper chaperone PCu(A)C</fullName>
    </submittedName>
</protein>
<dbReference type="InterPro" id="IPR036182">
    <property type="entry name" value="PCuAC_sf"/>
</dbReference>
<evidence type="ECO:0000313" key="2">
    <source>
        <dbReference type="Proteomes" id="UP001183176"/>
    </source>
</evidence>
<dbReference type="Gene3D" id="2.60.40.1890">
    <property type="entry name" value="PCu(A)C copper chaperone"/>
    <property type="match status" value="1"/>
</dbReference>
<evidence type="ECO:0000313" key="1">
    <source>
        <dbReference type="EMBL" id="MDT0261728.1"/>
    </source>
</evidence>